<dbReference type="GO" id="GO:0051205">
    <property type="term" value="P:protein insertion into membrane"/>
    <property type="evidence" value="ECO:0007669"/>
    <property type="project" value="UniProtKB-UniRule"/>
</dbReference>
<dbReference type="Pfam" id="PF04355">
    <property type="entry name" value="BamE"/>
    <property type="match status" value="1"/>
</dbReference>
<dbReference type="PATRIC" id="fig|134287.3.peg.388"/>
<comment type="subunit">
    <text evidence="4">Part of the Bam complex, which is composed of the outer membrane protein BamA, and four lipoproteins BamB, BamC, BamD and BamE.</text>
</comment>
<dbReference type="HOGENOM" id="CLU_083835_4_0_6"/>
<keyword evidence="3 4" id="KW-0998">Cell outer membrane</keyword>
<keyword evidence="2 4" id="KW-0472">Membrane</keyword>
<feature type="transmembrane region" description="Helical" evidence="5">
    <location>
        <begin position="6"/>
        <end position="26"/>
    </location>
</feature>
<evidence type="ECO:0000313" key="7">
    <source>
        <dbReference type="EMBL" id="AFP85704.1"/>
    </source>
</evidence>
<evidence type="ECO:0000256" key="2">
    <source>
        <dbReference type="ARBA" id="ARBA00023136"/>
    </source>
</evidence>
<dbReference type="PANTHER" id="PTHR37482:SF1">
    <property type="entry name" value="OUTER MEMBRANE PROTEIN ASSEMBLY FACTOR BAME"/>
    <property type="match status" value="1"/>
</dbReference>
<sequence precursor="true">MTDKKIISTVFVVILISGCSMFKNIIYHPDINQGNYLILSNVSRVRIGMTKQQVVYILGRTIMHDPFDSNTWYYIFRRASGYKNISQETLILTFNDHDVLIDINYRTAFKKSKNLG</sequence>
<evidence type="ECO:0000256" key="5">
    <source>
        <dbReference type="SAM" id="Phobius"/>
    </source>
</evidence>
<evidence type="ECO:0000256" key="4">
    <source>
        <dbReference type="HAMAP-Rule" id="MF_00925"/>
    </source>
</evidence>
<keyword evidence="8" id="KW-1185">Reference proteome</keyword>
<evidence type="ECO:0000313" key="8">
    <source>
        <dbReference type="Proteomes" id="UP000003937"/>
    </source>
</evidence>
<comment type="subcellular location">
    <subcellularLocation>
        <location evidence="4">Cell outer membrane</location>
        <topology evidence="4">Lipid-anchor</topology>
    </subcellularLocation>
</comment>
<dbReference type="OrthoDB" id="9808250at2"/>
<dbReference type="PROSITE" id="PS51257">
    <property type="entry name" value="PROKAR_LIPOPROTEIN"/>
    <property type="match status" value="1"/>
</dbReference>
<accession>J3Z5S0</accession>
<keyword evidence="5" id="KW-1133">Transmembrane helix</keyword>
<dbReference type="KEGG" id="sehc:A35E_00410"/>
<dbReference type="InterPro" id="IPR037873">
    <property type="entry name" value="BamE-like"/>
</dbReference>
<feature type="domain" description="Outer membrane protein assembly factor BamE" evidence="6">
    <location>
        <begin position="34"/>
        <end position="100"/>
    </location>
</feature>
<gene>
    <name evidence="4" type="primary">bamE</name>
    <name evidence="7" type="ORF">A35E_00410</name>
</gene>
<dbReference type="STRING" id="134287.A35E_00410"/>
<dbReference type="InterPro" id="IPR026592">
    <property type="entry name" value="BamE"/>
</dbReference>
<dbReference type="GO" id="GO:0030674">
    <property type="term" value="F:protein-macromolecule adaptor activity"/>
    <property type="evidence" value="ECO:0007669"/>
    <property type="project" value="TreeGrafter"/>
</dbReference>
<dbReference type="HAMAP" id="MF_00925">
    <property type="entry name" value="OM_assembly_BamE"/>
    <property type="match status" value="1"/>
</dbReference>
<proteinExistence type="inferred from homology"/>
<comment type="function">
    <text evidence="4">Part of the outer membrane protein assembly complex, which is involved in assembly and insertion of beta-barrel proteins into the outer membrane.</text>
</comment>
<dbReference type="GO" id="GO:1990063">
    <property type="term" value="C:Bam protein complex"/>
    <property type="evidence" value="ECO:0007669"/>
    <property type="project" value="TreeGrafter"/>
</dbReference>
<dbReference type="PANTHER" id="PTHR37482">
    <property type="entry name" value="OUTER MEMBRANE PROTEIN ASSEMBLY FACTOR BAME"/>
    <property type="match status" value="1"/>
</dbReference>
<keyword evidence="4" id="KW-0449">Lipoprotein</keyword>
<keyword evidence="5" id="KW-0812">Transmembrane</keyword>
<dbReference type="GO" id="GO:0043165">
    <property type="term" value="P:Gram-negative-bacterium-type cell outer membrane assembly"/>
    <property type="evidence" value="ECO:0007669"/>
    <property type="project" value="UniProtKB-UniRule"/>
</dbReference>
<dbReference type="Proteomes" id="UP000003937">
    <property type="component" value="Chromosome"/>
</dbReference>
<keyword evidence="1 4" id="KW-0732">Signal</keyword>
<dbReference type="Gene3D" id="3.30.1450.10">
    <property type="match status" value="1"/>
</dbReference>
<keyword evidence="4" id="KW-0564">Palmitate</keyword>
<name>J3Z5S0_9ENTR</name>
<organism evidence="7 8">
    <name type="scientific">secondary endosymbiont of Heteropsylla cubana</name>
    <dbReference type="NCBI Taxonomy" id="134287"/>
    <lineage>
        <taxon>Bacteria</taxon>
        <taxon>Pseudomonadati</taxon>
        <taxon>Pseudomonadota</taxon>
        <taxon>Gammaproteobacteria</taxon>
        <taxon>Enterobacterales</taxon>
        <taxon>Enterobacteriaceae</taxon>
        <taxon>aphid secondary symbionts</taxon>
    </lineage>
</organism>
<dbReference type="NCBIfam" id="NF008585">
    <property type="entry name" value="PRK11548.1"/>
    <property type="match status" value="1"/>
</dbReference>
<dbReference type="EMBL" id="CP003547">
    <property type="protein sequence ID" value="AFP85704.1"/>
    <property type="molecule type" value="Genomic_DNA"/>
</dbReference>
<dbReference type="InterPro" id="IPR007450">
    <property type="entry name" value="BamE_dom"/>
</dbReference>
<evidence type="ECO:0000256" key="3">
    <source>
        <dbReference type="ARBA" id="ARBA00023237"/>
    </source>
</evidence>
<evidence type="ECO:0000259" key="6">
    <source>
        <dbReference type="Pfam" id="PF04355"/>
    </source>
</evidence>
<evidence type="ECO:0000256" key="1">
    <source>
        <dbReference type="ARBA" id="ARBA00022729"/>
    </source>
</evidence>
<comment type="similarity">
    <text evidence="4">Belongs to the BamE family.</text>
</comment>
<reference evidence="7 8" key="1">
    <citation type="journal article" date="2012" name="Mol. Biol. Evol.">
        <title>Genome reduction and co-evolution between the primary and secondary bacterial symbionts of psyllids.</title>
        <authorList>
            <person name="Sloan D.B."/>
            <person name="Moran N.A."/>
        </authorList>
    </citation>
    <scope>NUCLEOTIDE SEQUENCE [LARGE SCALE GENOMIC DNA]</scope>
    <source>
        <strain evidence="7">Hcub_S</strain>
    </source>
</reference>
<dbReference type="AlphaFoldDB" id="J3Z5S0"/>
<protein>
    <recommendedName>
        <fullName evidence="4">Outer membrane protein assembly factor BamE</fullName>
    </recommendedName>
</protein>